<dbReference type="OrthoDB" id="2318352at2"/>
<accession>A0A0R2MXR0</accession>
<sequence length="294" mass="31609">MQKVVVFGHQPVTQAVAAQLIRSAQPLQVAIYEPDPLVIDLDGLTALSQINRNSFVRGNLKALAGADVLVLTDYAQVTEADYLDQSLDAMRKVINEAMANGFAGKMLIATHDDAVLTYFAQRFSGLPKASVFGVGTYGLSIQLQQAIAEQLSVPQDVVTSYVVGTRTDFVAGWSRAYVASIPLLSLLNLRDMANTFLSQATDQLMTFSQQSPMFVMPQLVERVLLATSGDKPLFAPLTQLIGDSDIAYAGPVLLNEAGISSVAAIKGSEAEESALSEILTALQLQVRQIETKES</sequence>
<proteinExistence type="predicted"/>
<evidence type="ECO:0000313" key="2">
    <source>
        <dbReference type="Proteomes" id="UP000050969"/>
    </source>
</evidence>
<dbReference type="STRING" id="1293598.IV56_GL001473"/>
<dbReference type="SUPFAM" id="SSF51735">
    <property type="entry name" value="NAD(P)-binding Rossmann-fold domains"/>
    <property type="match status" value="1"/>
</dbReference>
<dbReference type="GO" id="GO:0006089">
    <property type="term" value="P:lactate metabolic process"/>
    <property type="evidence" value="ECO:0007669"/>
    <property type="project" value="TreeGrafter"/>
</dbReference>
<dbReference type="PANTHER" id="PTHR43128:SF16">
    <property type="entry name" value="L-LACTATE DEHYDROGENASE"/>
    <property type="match status" value="1"/>
</dbReference>
<reference evidence="1 2" key="1">
    <citation type="journal article" date="2015" name="Genome Announc.">
        <title>Expanding the biotechnology potential of lactobacilli through comparative genomics of 213 strains and associated genera.</title>
        <authorList>
            <person name="Sun Z."/>
            <person name="Harris H.M."/>
            <person name="McCann A."/>
            <person name="Guo C."/>
            <person name="Argimon S."/>
            <person name="Zhang W."/>
            <person name="Yang X."/>
            <person name="Jeffery I.B."/>
            <person name="Cooney J.C."/>
            <person name="Kagawa T.F."/>
            <person name="Liu W."/>
            <person name="Song Y."/>
            <person name="Salvetti E."/>
            <person name="Wrobel A."/>
            <person name="Rasinkangas P."/>
            <person name="Parkhill J."/>
            <person name="Rea M.C."/>
            <person name="O'Sullivan O."/>
            <person name="Ritari J."/>
            <person name="Douillard F.P."/>
            <person name="Paul Ross R."/>
            <person name="Yang R."/>
            <person name="Briner A.E."/>
            <person name="Felis G.E."/>
            <person name="de Vos W.M."/>
            <person name="Barrangou R."/>
            <person name="Klaenhammer T.R."/>
            <person name="Caufield P.W."/>
            <person name="Cui Y."/>
            <person name="Zhang H."/>
            <person name="O'Toole P.W."/>
        </authorList>
    </citation>
    <scope>NUCLEOTIDE SEQUENCE [LARGE SCALE GENOMIC DNA]</scope>
    <source>
        <strain evidence="1 2">DSM 24301</strain>
    </source>
</reference>
<organism evidence="1 2">
    <name type="scientific">Lacticaseibacillus saniviri JCM 17471 = DSM 24301</name>
    <dbReference type="NCBI Taxonomy" id="1293598"/>
    <lineage>
        <taxon>Bacteria</taxon>
        <taxon>Bacillati</taxon>
        <taxon>Bacillota</taxon>
        <taxon>Bacilli</taxon>
        <taxon>Lactobacillales</taxon>
        <taxon>Lactobacillaceae</taxon>
        <taxon>Lacticaseibacillus</taxon>
    </lineage>
</organism>
<dbReference type="InterPro" id="IPR036291">
    <property type="entry name" value="NAD(P)-bd_dom_sf"/>
</dbReference>
<dbReference type="Gene3D" id="3.40.50.720">
    <property type="entry name" value="NAD(P)-binding Rossmann-like Domain"/>
    <property type="match status" value="1"/>
</dbReference>
<dbReference type="RefSeq" id="WP_054776494.1">
    <property type="nucleotide sequence ID" value="NZ_BBBX01000001.1"/>
</dbReference>
<name>A0A0R2MXR0_9LACO</name>
<gene>
    <name evidence="1" type="ORF">IV56_GL001473</name>
</gene>
<dbReference type="Gene3D" id="3.90.110.10">
    <property type="entry name" value="Lactate dehydrogenase/glycoside hydrolase, family 4, C-terminal"/>
    <property type="match status" value="1"/>
</dbReference>
<protein>
    <submittedName>
        <fullName evidence="1">Malate lactate dehydrogenase</fullName>
    </submittedName>
</protein>
<dbReference type="PANTHER" id="PTHR43128">
    <property type="entry name" value="L-2-HYDROXYCARBOXYLATE DEHYDROGENASE (NAD(P)(+))"/>
    <property type="match status" value="1"/>
</dbReference>
<keyword evidence="2" id="KW-1185">Reference proteome</keyword>
<evidence type="ECO:0000313" key="1">
    <source>
        <dbReference type="EMBL" id="KRO18341.1"/>
    </source>
</evidence>
<dbReference type="SUPFAM" id="SSF56327">
    <property type="entry name" value="LDH C-terminal domain-like"/>
    <property type="match status" value="1"/>
</dbReference>
<dbReference type="EMBL" id="JQCE01000005">
    <property type="protein sequence ID" value="KRO18341.1"/>
    <property type="molecule type" value="Genomic_DNA"/>
</dbReference>
<comment type="caution">
    <text evidence="1">The sequence shown here is derived from an EMBL/GenBank/DDBJ whole genome shotgun (WGS) entry which is preliminary data.</text>
</comment>
<dbReference type="InterPro" id="IPR015955">
    <property type="entry name" value="Lactate_DH/Glyco_Ohase_4_C"/>
</dbReference>
<dbReference type="Proteomes" id="UP000050969">
    <property type="component" value="Unassembled WGS sequence"/>
</dbReference>
<dbReference type="GO" id="GO:0004459">
    <property type="term" value="F:L-lactate dehydrogenase (NAD+) activity"/>
    <property type="evidence" value="ECO:0007669"/>
    <property type="project" value="TreeGrafter"/>
</dbReference>
<dbReference type="AlphaFoldDB" id="A0A0R2MXR0"/>
<dbReference type="PATRIC" id="fig|1293598.4.peg.1538"/>